<evidence type="ECO:0000256" key="4">
    <source>
        <dbReference type="ARBA" id="ARBA00022741"/>
    </source>
</evidence>
<evidence type="ECO:0000256" key="8">
    <source>
        <dbReference type="ARBA" id="ARBA00023163"/>
    </source>
</evidence>
<dbReference type="AlphaFoldDB" id="A0A3B0VZQ2"/>
<dbReference type="Pfam" id="PF25601">
    <property type="entry name" value="AAA_lid_14"/>
    <property type="match status" value="1"/>
</dbReference>
<dbReference type="Gene3D" id="3.40.50.300">
    <property type="entry name" value="P-loop containing nucleotide triphosphate hydrolases"/>
    <property type="match status" value="1"/>
</dbReference>
<dbReference type="PANTHER" id="PTHR32071">
    <property type="entry name" value="TRANSCRIPTIONAL REGULATORY PROTEIN"/>
    <property type="match status" value="1"/>
</dbReference>
<evidence type="ECO:0000256" key="2">
    <source>
        <dbReference type="ARBA" id="ARBA00022490"/>
    </source>
</evidence>
<evidence type="ECO:0000259" key="9">
    <source>
        <dbReference type="PROSITE" id="PS50045"/>
    </source>
</evidence>
<dbReference type="GO" id="GO:0006355">
    <property type="term" value="P:regulation of DNA-templated transcription"/>
    <property type="evidence" value="ECO:0007669"/>
    <property type="project" value="InterPro"/>
</dbReference>
<evidence type="ECO:0000256" key="1">
    <source>
        <dbReference type="ARBA" id="ARBA00004496"/>
    </source>
</evidence>
<keyword evidence="2" id="KW-0963">Cytoplasm</keyword>
<dbReference type="Gene3D" id="3.30.70.260">
    <property type="match status" value="1"/>
</dbReference>
<comment type="subcellular location">
    <subcellularLocation>
        <location evidence="1">Cytoplasm</location>
    </subcellularLocation>
</comment>
<dbReference type="GO" id="GO:0005524">
    <property type="term" value="F:ATP binding"/>
    <property type="evidence" value="ECO:0007669"/>
    <property type="project" value="UniProtKB-KW"/>
</dbReference>
<gene>
    <name evidence="10" type="ORF">MNBD_GAMMA02-112</name>
</gene>
<keyword evidence="7" id="KW-0238">DNA-binding</keyword>
<sequence>MKLAITTENKLGITDDVLSLLRSHQADLVKVEVEDGKIYLHTQELEKSVQGTIASLLMKIPGIKWVNQIEVLPGVETQNMLASLMQVMPDPVIGVNTKGQIAYANRKAGTLFKPHTEDHKVPSQMKQIFVSTSWQQKVDAAANSHLPVTIKTIAGTMLLEVQGIRNQAGQMNGAMLLFRDYDKIRASSYVMQGEEIDGLESLVYQSEAFKAIVQKAKTLAHVEAPLNIVGETGTGKILLAHACHSLSQRSNELFTLIDCQAMKGDEMEALLFGVNNRPGVLQLNQSGTLFFSHIEFMAQHIQHKLLRHFEHNSKAQNDDPSVRIMASSAQKLNQHQQNGQLIPELVMMLDVLRLDVSPLRERPEDIEPLMQHFLHLFNQQLGQNTVFSLDATVKVKRYYWPGNASQLRHAIYKAIMTTKDSTIQASDLDLEGAISLEADLDGLTLNEAVNEFERHFLQHWYQKYPSTRKLARQLGVSHTTIAQKINKYNLKQQQN</sequence>
<dbReference type="PROSITE" id="PS50045">
    <property type="entry name" value="SIGMA54_INTERACT_4"/>
    <property type="match status" value="1"/>
</dbReference>
<dbReference type="InterPro" id="IPR002078">
    <property type="entry name" value="Sigma_54_int"/>
</dbReference>
<proteinExistence type="predicted"/>
<dbReference type="GO" id="GO:0003677">
    <property type="term" value="F:DNA binding"/>
    <property type="evidence" value="ECO:0007669"/>
    <property type="project" value="UniProtKB-KW"/>
</dbReference>
<dbReference type="Gene3D" id="3.30.450.20">
    <property type="entry name" value="PAS domain"/>
    <property type="match status" value="1"/>
</dbReference>
<dbReference type="NCBIfam" id="TIGR04381">
    <property type="entry name" value="HTH_TypR"/>
    <property type="match status" value="1"/>
</dbReference>
<dbReference type="Pfam" id="PF00158">
    <property type="entry name" value="Sigma54_activat"/>
    <property type="match status" value="1"/>
</dbReference>
<protein>
    <recommendedName>
        <fullName evidence="9">Sigma-54 factor interaction domain-containing protein</fullName>
    </recommendedName>
</protein>
<keyword evidence="3" id="KW-0678">Repressor</keyword>
<reference evidence="10" key="1">
    <citation type="submission" date="2018-06" db="EMBL/GenBank/DDBJ databases">
        <authorList>
            <person name="Zhirakovskaya E."/>
        </authorList>
    </citation>
    <scope>NUCLEOTIDE SEQUENCE</scope>
</reference>
<evidence type="ECO:0000256" key="7">
    <source>
        <dbReference type="ARBA" id="ARBA00023125"/>
    </source>
</evidence>
<keyword evidence="8" id="KW-0804">Transcription</keyword>
<dbReference type="PANTHER" id="PTHR32071:SF3">
    <property type="entry name" value="HTH-TYPE TRANSCRIPTIONAL REGULATORY PROTEIN TYRR"/>
    <property type="match status" value="1"/>
</dbReference>
<keyword evidence="5" id="KW-0067">ATP-binding</keyword>
<evidence type="ECO:0000313" key="10">
    <source>
        <dbReference type="EMBL" id="VAW43907.1"/>
    </source>
</evidence>
<dbReference type="Gene3D" id="1.10.8.60">
    <property type="match status" value="1"/>
</dbReference>
<evidence type="ECO:0000256" key="6">
    <source>
        <dbReference type="ARBA" id="ARBA00023015"/>
    </source>
</evidence>
<dbReference type="SUPFAM" id="SSF52540">
    <property type="entry name" value="P-loop containing nucleoside triphosphate hydrolases"/>
    <property type="match status" value="1"/>
</dbReference>
<organism evidence="10">
    <name type="scientific">hydrothermal vent metagenome</name>
    <dbReference type="NCBI Taxonomy" id="652676"/>
    <lineage>
        <taxon>unclassified sequences</taxon>
        <taxon>metagenomes</taxon>
        <taxon>ecological metagenomes</taxon>
    </lineage>
</organism>
<dbReference type="Gene3D" id="1.10.10.60">
    <property type="entry name" value="Homeodomain-like"/>
    <property type="match status" value="1"/>
</dbReference>
<dbReference type="InterPro" id="IPR030828">
    <property type="entry name" value="HTH_TyrR"/>
</dbReference>
<dbReference type="CDD" id="cd00009">
    <property type="entry name" value="AAA"/>
    <property type="match status" value="1"/>
</dbReference>
<keyword evidence="6" id="KW-0805">Transcription regulation</keyword>
<dbReference type="InterPro" id="IPR058031">
    <property type="entry name" value="AAA_lid_NorR"/>
</dbReference>
<dbReference type="InterPro" id="IPR009057">
    <property type="entry name" value="Homeodomain-like_sf"/>
</dbReference>
<dbReference type="InterPro" id="IPR027417">
    <property type="entry name" value="P-loop_NTPase"/>
</dbReference>
<feature type="domain" description="Sigma-54 factor interaction" evidence="9">
    <location>
        <begin position="202"/>
        <end position="416"/>
    </location>
</feature>
<evidence type="ECO:0000256" key="3">
    <source>
        <dbReference type="ARBA" id="ARBA00022491"/>
    </source>
</evidence>
<keyword evidence="4" id="KW-0547">Nucleotide-binding</keyword>
<name>A0A3B0VZQ2_9ZZZZ</name>
<accession>A0A3B0VZQ2</accession>
<evidence type="ECO:0000256" key="5">
    <source>
        <dbReference type="ARBA" id="ARBA00022840"/>
    </source>
</evidence>
<dbReference type="GO" id="GO:0005737">
    <property type="term" value="C:cytoplasm"/>
    <property type="evidence" value="ECO:0007669"/>
    <property type="project" value="UniProtKB-SubCell"/>
</dbReference>
<dbReference type="Pfam" id="PF18024">
    <property type="entry name" value="HTH_50"/>
    <property type="match status" value="1"/>
</dbReference>
<dbReference type="EMBL" id="UOFA01000046">
    <property type="protein sequence ID" value="VAW43907.1"/>
    <property type="molecule type" value="Genomic_DNA"/>
</dbReference>
<dbReference type="SUPFAM" id="SSF46689">
    <property type="entry name" value="Homeodomain-like"/>
    <property type="match status" value="1"/>
</dbReference>